<dbReference type="EC" id="2.3.1.50" evidence="5"/>
<dbReference type="GO" id="GO:0030170">
    <property type="term" value="F:pyridoxal phosphate binding"/>
    <property type="evidence" value="ECO:0007669"/>
    <property type="project" value="InterPro"/>
</dbReference>
<dbReference type="GO" id="GO:0004758">
    <property type="term" value="F:serine C-palmitoyltransferase activity"/>
    <property type="evidence" value="ECO:0007669"/>
    <property type="project" value="UniProtKB-EC"/>
</dbReference>
<dbReference type="InterPro" id="IPR015421">
    <property type="entry name" value="PyrdxlP-dep_Trfase_major"/>
</dbReference>
<dbReference type="AlphaFoldDB" id="A0AAF0EYL9"/>
<dbReference type="GO" id="GO:0005783">
    <property type="term" value="C:endoplasmic reticulum"/>
    <property type="evidence" value="ECO:0007669"/>
    <property type="project" value="TreeGrafter"/>
</dbReference>
<dbReference type="EMBL" id="CP119878">
    <property type="protein sequence ID" value="WFD34988.1"/>
    <property type="molecule type" value="Genomic_DNA"/>
</dbReference>
<evidence type="ECO:0000256" key="10">
    <source>
        <dbReference type="ARBA" id="ARBA00023315"/>
    </source>
</evidence>
<reference evidence="12" key="1">
    <citation type="submission" date="2023-03" db="EMBL/GenBank/DDBJ databases">
        <title>Mating type loci evolution in Malassezia.</title>
        <authorList>
            <person name="Coelho M.A."/>
        </authorList>
    </citation>
    <scope>NUCLEOTIDE SEQUENCE</scope>
    <source>
        <strain evidence="12">CBS 11721</strain>
    </source>
</reference>
<evidence type="ECO:0000313" key="12">
    <source>
        <dbReference type="EMBL" id="WFD34988.1"/>
    </source>
</evidence>
<dbReference type="InterPro" id="IPR050087">
    <property type="entry name" value="AON_synthase_class-II"/>
</dbReference>
<dbReference type="Gene3D" id="3.90.1150.10">
    <property type="entry name" value="Aspartate Aminotransferase, domain 1"/>
    <property type="match status" value="1"/>
</dbReference>
<protein>
    <recommendedName>
        <fullName evidence="5">serine C-palmitoyltransferase</fullName>
        <ecNumber evidence="5">2.3.1.50</ecNumber>
    </recommendedName>
</protein>
<comment type="cofactor">
    <cofactor evidence="1">
        <name>pyridoxal 5'-phosphate</name>
        <dbReference type="ChEBI" id="CHEBI:597326"/>
    </cofactor>
</comment>
<keyword evidence="13" id="KW-1185">Reference proteome</keyword>
<proteinExistence type="inferred from homology"/>
<dbReference type="Pfam" id="PF00155">
    <property type="entry name" value="Aminotran_1_2"/>
    <property type="match status" value="1"/>
</dbReference>
<evidence type="ECO:0000259" key="11">
    <source>
        <dbReference type="Pfam" id="PF00155"/>
    </source>
</evidence>
<keyword evidence="10 12" id="KW-0012">Acyltransferase</keyword>
<name>A0AAF0EYL9_9BASI</name>
<dbReference type="GO" id="GO:0046513">
    <property type="term" value="P:ceramide biosynthetic process"/>
    <property type="evidence" value="ECO:0007669"/>
    <property type="project" value="TreeGrafter"/>
</dbReference>
<evidence type="ECO:0000256" key="8">
    <source>
        <dbReference type="ARBA" id="ARBA00022919"/>
    </source>
</evidence>
<accession>A0AAF0EYL9</accession>
<evidence type="ECO:0000256" key="3">
    <source>
        <dbReference type="ARBA" id="ARBA00004991"/>
    </source>
</evidence>
<dbReference type="PANTHER" id="PTHR13693:SF2">
    <property type="entry name" value="SERINE PALMITOYLTRANSFERASE 1"/>
    <property type="match status" value="1"/>
</dbReference>
<dbReference type="Proteomes" id="UP001219933">
    <property type="component" value="Chromosome 2"/>
</dbReference>
<dbReference type="InterPro" id="IPR015422">
    <property type="entry name" value="PyrdxlP-dep_Trfase_small"/>
</dbReference>
<keyword evidence="8" id="KW-0746">Sphingolipid metabolism</keyword>
<evidence type="ECO:0000313" key="13">
    <source>
        <dbReference type="Proteomes" id="UP001219933"/>
    </source>
</evidence>
<dbReference type="GO" id="GO:0016020">
    <property type="term" value="C:membrane"/>
    <property type="evidence" value="ECO:0007669"/>
    <property type="project" value="GOC"/>
</dbReference>
<evidence type="ECO:0000256" key="1">
    <source>
        <dbReference type="ARBA" id="ARBA00001933"/>
    </source>
</evidence>
<keyword evidence="6 12" id="KW-0808">Transferase</keyword>
<keyword evidence="7" id="KW-0663">Pyridoxal phosphate</keyword>
<evidence type="ECO:0000256" key="9">
    <source>
        <dbReference type="ARBA" id="ARBA00023098"/>
    </source>
</evidence>
<sequence length="533" mass="58862">MSTVLAAGDSSAASAALTLINRIPGSAIVLRYIASSYQNDPIRSLLELVLFGYALYTILRSRTRDGNSDPNFVQLSEKEIGYLIAEFEPEPLVEPLNEDEQRDLDSIPMIIGGASAHPHIVSSALVSTTPRQVVNLSSFNFTGLVESPQIRERAIEILREYGVGSCSPPGFYGTSDMHMRLEREIANFLGMENSIVYSQGFSTISGVIPAFCKRGDIIVADSGVNFAIQKGLQLSRSTVYWYDHNDMESLEIVLQHVVDTHKSSRSSLQRRFIVTEGLFENDGAITDLRKVVELKKRYKFRMFLDESYSVGTLGATGRGLTEAQDVDSKDVDFIVGNLAVSFGAAGGFCACSDHAVHHQRINGLSFVFSAAMPVMCVVGSIEAMHIIQTQTDRIERLNENVRVLRAVLDDIHSIHIPSSGDSPLVHIQVRSKYEPHPSETRFAFPRDQQGGHDLLPKEQTRLLQEIVELALNHGVLLTRARRLPSINAKVLDVGVEARPSIRIALTSELTTTEVHHAAEIVRACIVRVLGERR</sequence>
<evidence type="ECO:0000256" key="2">
    <source>
        <dbReference type="ARBA" id="ARBA00004760"/>
    </source>
</evidence>
<dbReference type="GO" id="GO:0046512">
    <property type="term" value="P:sphingosine biosynthetic process"/>
    <property type="evidence" value="ECO:0007669"/>
    <property type="project" value="TreeGrafter"/>
</dbReference>
<dbReference type="SUPFAM" id="SSF53383">
    <property type="entry name" value="PLP-dependent transferases"/>
    <property type="match status" value="1"/>
</dbReference>
<feature type="domain" description="Aminotransferase class I/classII large" evidence="11">
    <location>
        <begin position="132"/>
        <end position="519"/>
    </location>
</feature>
<gene>
    <name evidence="12" type="primary">LCB1</name>
    <name evidence="12" type="ORF">MCUN1_001834</name>
</gene>
<organism evidence="12 13">
    <name type="scientific">Malassezia cuniculi</name>
    <dbReference type="NCBI Taxonomy" id="948313"/>
    <lineage>
        <taxon>Eukaryota</taxon>
        <taxon>Fungi</taxon>
        <taxon>Dikarya</taxon>
        <taxon>Basidiomycota</taxon>
        <taxon>Ustilaginomycotina</taxon>
        <taxon>Malasseziomycetes</taxon>
        <taxon>Malasseziales</taxon>
        <taxon>Malasseziaceae</taxon>
        <taxon>Malassezia</taxon>
    </lineage>
</organism>
<evidence type="ECO:0000256" key="6">
    <source>
        <dbReference type="ARBA" id="ARBA00022679"/>
    </source>
</evidence>
<dbReference type="Gene3D" id="3.40.640.10">
    <property type="entry name" value="Type I PLP-dependent aspartate aminotransferase-like (Major domain)"/>
    <property type="match status" value="1"/>
</dbReference>
<dbReference type="InterPro" id="IPR004839">
    <property type="entry name" value="Aminotransferase_I/II_large"/>
</dbReference>
<comment type="pathway">
    <text evidence="2">Lipid metabolism; sphingolipid metabolism.</text>
</comment>
<comment type="similarity">
    <text evidence="4">Belongs to the class-II pyridoxal-phosphate-dependent aminotransferase family.</text>
</comment>
<evidence type="ECO:0000256" key="4">
    <source>
        <dbReference type="ARBA" id="ARBA00008392"/>
    </source>
</evidence>
<dbReference type="PANTHER" id="PTHR13693">
    <property type="entry name" value="CLASS II AMINOTRANSFERASE/8-AMINO-7-OXONONANOATE SYNTHASE"/>
    <property type="match status" value="1"/>
</dbReference>
<evidence type="ECO:0000256" key="5">
    <source>
        <dbReference type="ARBA" id="ARBA00013220"/>
    </source>
</evidence>
<keyword evidence="9" id="KW-0443">Lipid metabolism</keyword>
<evidence type="ECO:0000256" key="7">
    <source>
        <dbReference type="ARBA" id="ARBA00022898"/>
    </source>
</evidence>
<comment type="pathway">
    <text evidence="3">Sphingolipid metabolism.</text>
</comment>
<dbReference type="InterPro" id="IPR015424">
    <property type="entry name" value="PyrdxlP-dep_Trfase"/>
</dbReference>